<dbReference type="PRINTS" id="PR00988">
    <property type="entry name" value="URIDINKINASE"/>
</dbReference>
<dbReference type="PANTHER" id="PTHR10285">
    <property type="entry name" value="URIDINE KINASE"/>
    <property type="match status" value="1"/>
</dbReference>
<evidence type="ECO:0000313" key="3">
    <source>
        <dbReference type="Proteomes" id="UP000003094"/>
    </source>
</evidence>
<evidence type="ECO:0000313" key="2">
    <source>
        <dbReference type="EMBL" id="EFU39928.1"/>
    </source>
</evidence>
<dbReference type="GO" id="GO:0016301">
    <property type="term" value="F:kinase activity"/>
    <property type="evidence" value="ECO:0007669"/>
    <property type="project" value="UniProtKB-KW"/>
</dbReference>
<feature type="domain" description="Phosphoribulokinase/uridine kinase" evidence="1">
    <location>
        <begin position="85"/>
        <end position="166"/>
    </location>
</feature>
<keyword evidence="3" id="KW-1185">Reference proteome</keyword>
<comment type="caution">
    <text evidence="2">The sequence shown here is derived from an EMBL/GenBank/DDBJ whole genome shotgun (WGS) entry which is preliminary data.</text>
</comment>
<gene>
    <name evidence="2" type="ORF">PVOR_21654</name>
</gene>
<keyword evidence="2" id="KW-0418">Kinase</keyword>
<dbReference type="Gene3D" id="3.40.50.300">
    <property type="entry name" value="P-loop containing nucleotide triphosphate hydrolases"/>
    <property type="match status" value="1"/>
</dbReference>
<proteinExistence type="predicted"/>
<dbReference type="Proteomes" id="UP000003094">
    <property type="component" value="Unassembled WGS sequence"/>
</dbReference>
<dbReference type="EMBL" id="ADHJ01000037">
    <property type="protein sequence ID" value="EFU39928.1"/>
    <property type="molecule type" value="Genomic_DNA"/>
</dbReference>
<dbReference type="KEGG" id="pvo:PVOR_21654"/>
<reference evidence="2 3" key="1">
    <citation type="journal article" date="2010" name="BMC Genomics">
        <title>Genome sequence of the pattern forming Paenibacillus vortex bacterium reveals potential for thriving in complex environments.</title>
        <authorList>
            <person name="Sirota-Madi A."/>
            <person name="Olender T."/>
            <person name="Helman Y."/>
            <person name="Ingham C."/>
            <person name="Brainis I."/>
            <person name="Roth D."/>
            <person name="Hagi E."/>
            <person name="Brodsky L."/>
            <person name="Leshkowitz D."/>
            <person name="Galatenko V."/>
            <person name="Nikolaev V."/>
            <person name="Mugasimangalam R.C."/>
            <person name="Bransburg-Zabary S."/>
            <person name="Gutnick D.L."/>
            <person name="Lancet D."/>
            <person name="Ben-Jacob E."/>
        </authorList>
    </citation>
    <scope>NUCLEOTIDE SEQUENCE [LARGE SCALE GENOMIC DNA]</scope>
    <source>
        <strain evidence="2 3">V453</strain>
    </source>
</reference>
<dbReference type="InterPro" id="IPR027417">
    <property type="entry name" value="P-loop_NTPase"/>
</dbReference>
<evidence type="ECO:0000259" key="1">
    <source>
        <dbReference type="Pfam" id="PF00485"/>
    </source>
</evidence>
<protein>
    <submittedName>
        <fullName evidence="2">Uridine kinase</fullName>
    </submittedName>
</protein>
<dbReference type="GO" id="GO:0005524">
    <property type="term" value="F:ATP binding"/>
    <property type="evidence" value="ECO:0007669"/>
    <property type="project" value="InterPro"/>
</dbReference>
<organism evidence="2 3">
    <name type="scientific">Paenibacillus vortex V453</name>
    <dbReference type="NCBI Taxonomy" id="715225"/>
    <lineage>
        <taxon>Bacteria</taxon>
        <taxon>Bacillati</taxon>
        <taxon>Bacillota</taxon>
        <taxon>Bacilli</taxon>
        <taxon>Bacillales</taxon>
        <taxon>Paenibacillaceae</taxon>
        <taxon>Paenibacillus</taxon>
    </lineage>
</organism>
<accession>A0A2R9SRF1</accession>
<dbReference type="InterPro" id="IPR006083">
    <property type="entry name" value="PRK/URK"/>
</dbReference>
<name>A0A2R9SRF1_9BACL</name>
<dbReference type="AlphaFoldDB" id="A0A2R9SRF1"/>
<dbReference type="RefSeq" id="WP_006211130.1">
    <property type="nucleotide sequence ID" value="NZ_ADHJ01000037.1"/>
</dbReference>
<dbReference type="Pfam" id="PF00485">
    <property type="entry name" value="PRK"/>
    <property type="match status" value="1"/>
</dbReference>
<dbReference type="SUPFAM" id="SSF52540">
    <property type="entry name" value="P-loop containing nucleoside triphosphate hydrolases"/>
    <property type="match status" value="1"/>
</dbReference>
<keyword evidence="2" id="KW-0808">Transferase</keyword>
<sequence>MEQSRCLTIGIGGGSGSGKTTLSLKLKEKLSEYRVALFHMDKYYKAVRPMAKAPFTNRVFEDFNHPDAVHIQRLTEDYEQAVRSGEYDVILIEGFLLYQFEDLRDSLDLKLFIDCPADERMLRRSQWFIDKGHSEESVLQEYLQLVRYRHDEYVEPTRWYADLVVNNSLMGNVRGCTVVADWIHARLQDNGNKLD</sequence>